<dbReference type="RefSeq" id="WP_104935586.1">
    <property type="nucleotide sequence ID" value="NZ_CP021255.1"/>
</dbReference>
<dbReference type="OrthoDB" id="5437169at2"/>
<evidence type="ECO:0000313" key="1">
    <source>
        <dbReference type="EMBL" id="AVD70263.1"/>
    </source>
</evidence>
<accession>A0A2L1GKR0</accession>
<dbReference type="Proteomes" id="UP000239867">
    <property type="component" value="Chromosome"/>
</dbReference>
<dbReference type="InterPro" id="IPR043129">
    <property type="entry name" value="ATPase_NBD"/>
</dbReference>
<name>A0A2L1GKR0_9BACT</name>
<gene>
    <name evidence="1" type="ORF">CAY53_01175</name>
</gene>
<dbReference type="EMBL" id="CP021255">
    <property type="protein sequence ID" value="AVD70263.1"/>
    <property type="molecule type" value="Genomic_DNA"/>
</dbReference>
<dbReference type="Pfam" id="PF07520">
    <property type="entry name" value="SrfB"/>
    <property type="match status" value="1"/>
</dbReference>
<reference evidence="1 2" key="1">
    <citation type="journal article" date="2018" name="MBio">
        <title>Insights into the evolution of host association through the isolation and characterization of a novel human periodontal pathobiont, Desulfobulbus oralis.</title>
        <authorList>
            <person name="Cross K.L."/>
            <person name="Chirania P."/>
            <person name="Xiong W."/>
            <person name="Beall C.J."/>
            <person name="Elkins J.G."/>
            <person name="Giannone R.J."/>
            <person name="Griffen A.L."/>
            <person name="Guss A.M."/>
            <person name="Hettich R.L."/>
            <person name="Joshi S.S."/>
            <person name="Mokrzan E.M."/>
            <person name="Martin R.K."/>
            <person name="Zhulin I.B."/>
            <person name="Leys E.J."/>
            <person name="Podar M."/>
        </authorList>
    </citation>
    <scope>NUCLEOTIDE SEQUENCE [LARGE SCALE GENOMIC DNA]</scope>
    <source>
        <strain evidence="1 2">ORNL</strain>
    </source>
</reference>
<sequence>MFTMPKYKERISLIPGGCPQLLDFAADLNAIPKMRRNFEERRAQAEDGTSKVRLFPIVAKDERLVDAIEGRPALGNGYDLEARKTLAPWLGQWIPLPFLREREQRWADDDVCRVEYGPSNWARARLVMSDSAPDTLRIVLAFDMQVESPRDGGYCALSPQDVSAHAQFRLAWQPRDNAWFLNEAWVDDWLKEIWSAWQKKNRRRPQEGDPELEHLASYLTVLELLDHCIQGTRVYVINPEHRNPIDVDLVLDIGNSRTTGILIETRAQSITNLNDSYLLQLRDMDQPEHVYTEPFETRIEFSEISFGNDALSRRSGRRTPAFVWPSPVRIGPEAGRLSTQSLCVEGSTGMSSPKRYLWDERDWQQSWRFNTRGQGEEPYVTRGLLAQQLNSSGTPLCCMQDRLFLRNRILNKQEKESAFESLFTRSSLMMFLLVELIQQALLTINSPGQRERHDFSDQPRRLRQLIFTVPAGMPLAEQRIYRRWAHWAVHVLWEALGWEQYYSDSRGAPQRGLRVDYRSNPQVRCNWDEATCTQLVYIYNEITRKLQGDAHLFCQLAGRPRPEYGEHPCIRVATIDIGGGTTDLSITTFELQSDAGSTARMAAHPEFHDGFNLAGDDVLRAVVEKHVLGALAEAMAQAGVKNTGMALPNLFGREVMDRTQESRNLRGQFIRQVAVPVALCILALYEQADLKSGSGIITCRIRDCFQFPLANGENGDEGAMAGEAQAPELPCPRHPAPNRAATRYLEQYVQDNGGDLLFNVLDVPLRIDPKGVNDTVRSALEEVLANLCEVIHSYDCDALLLTGRPSRWPGIIGSVFAHLPVPPDRIFPMGDYRVGGWYPFSDALGHMTDPKTTVVVGAILCTLAEGQLEGFSFDPARLSLTSTARFIGEMELNGQIKRPKVWFEVDVNSREGREQTRTITFGGPIAVGFRQLDVERWTTTRFYLLEFVDENARRDYAPRLPLTVTLTLVVAELDESGHQDPNRAERDEGEFFIEEVLDRNGDSIPTNALEIRLQTLPRDEGFWLDTGIISD</sequence>
<protein>
    <submittedName>
        <fullName evidence="1">SsrAB activated protein</fullName>
    </submittedName>
</protein>
<dbReference type="SUPFAM" id="SSF53067">
    <property type="entry name" value="Actin-like ATPase domain"/>
    <property type="match status" value="1"/>
</dbReference>
<organism evidence="1 2">
    <name type="scientific">Desulfobulbus oralis</name>
    <dbReference type="NCBI Taxonomy" id="1986146"/>
    <lineage>
        <taxon>Bacteria</taxon>
        <taxon>Pseudomonadati</taxon>
        <taxon>Thermodesulfobacteriota</taxon>
        <taxon>Desulfobulbia</taxon>
        <taxon>Desulfobulbales</taxon>
        <taxon>Desulfobulbaceae</taxon>
        <taxon>Desulfobulbus</taxon>
    </lineage>
</organism>
<dbReference type="KEGG" id="deo:CAY53_01175"/>
<evidence type="ECO:0000313" key="2">
    <source>
        <dbReference type="Proteomes" id="UP000239867"/>
    </source>
</evidence>
<keyword evidence="2" id="KW-1185">Reference proteome</keyword>
<dbReference type="InterPro" id="IPR009216">
    <property type="entry name" value="Virulence_factor_SrfB"/>
</dbReference>
<proteinExistence type="predicted"/>
<dbReference type="AlphaFoldDB" id="A0A2L1GKR0"/>